<evidence type="ECO:0000256" key="5">
    <source>
        <dbReference type="ARBA" id="ARBA00023136"/>
    </source>
</evidence>
<gene>
    <name evidence="9" type="ORF">J3U87_26305</name>
</gene>
<accession>A0A8A4THK2</accession>
<evidence type="ECO:0000259" key="7">
    <source>
        <dbReference type="Pfam" id="PF02687"/>
    </source>
</evidence>
<evidence type="ECO:0000259" key="8">
    <source>
        <dbReference type="Pfam" id="PF12704"/>
    </source>
</evidence>
<feature type="transmembrane region" description="Helical" evidence="6">
    <location>
        <begin position="515"/>
        <end position="539"/>
    </location>
</feature>
<dbReference type="EMBL" id="CP071793">
    <property type="protein sequence ID" value="QTD49113.1"/>
    <property type="molecule type" value="Genomic_DNA"/>
</dbReference>
<evidence type="ECO:0000313" key="9">
    <source>
        <dbReference type="EMBL" id="QTD49113.1"/>
    </source>
</evidence>
<feature type="transmembrane region" description="Helical" evidence="6">
    <location>
        <begin position="686"/>
        <end position="706"/>
    </location>
</feature>
<keyword evidence="10" id="KW-1185">Reference proteome</keyword>
<dbReference type="PANTHER" id="PTHR43738">
    <property type="entry name" value="ABC TRANSPORTER, MEMBRANE PROTEIN"/>
    <property type="match status" value="1"/>
</dbReference>
<evidence type="ECO:0000256" key="2">
    <source>
        <dbReference type="ARBA" id="ARBA00022475"/>
    </source>
</evidence>
<keyword evidence="4 6" id="KW-1133">Transmembrane helix</keyword>
<evidence type="ECO:0000256" key="3">
    <source>
        <dbReference type="ARBA" id="ARBA00022692"/>
    </source>
</evidence>
<feature type="transmembrane region" description="Helical" evidence="6">
    <location>
        <begin position="567"/>
        <end position="590"/>
    </location>
</feature>
<dbReference type="GO" id="GO:0005886">
    <property type="term" value="C:plasma membrane"/>
    <property type="evidence" value="ECO:0007669"/>
    <property type="project" value="UniProtKB-SubCell"/>
</dbReference>
<feature type="transmembrane region" description="Helical" evidence="6">
    <location>
        <begin position="1073"/>
        <end position="1092"/>
    </location>
</feature>
<evidence type="ECO:0000313" key="10">
    <source>
        <dbReference type="Proteomes" id="UP000663929"/>
    </source>
</evidence>
<evidence type="ECO:0000256" key="1">
    <source>
        <dbReference type="ARBA" id="ARBA00004651"/>
    </source>
</evidence>
<dbReference type="Proteomes" id="UP000663929">
    <property type="component" value="Chromosome"/>
</dbReference>
<feature type="domain" description="ABC3 transporter permease C-terminal" evidence="7">
    <location>
        <begin position="517"/>
        <end position="638"/>
    </location>
</feature>
<feature type="transmembrane region" description="Helical" evidence="6">
    <location>
        <begin position="726"/>
        <end position="749"/>
    </location>
</feature>
<dbReference type="Pfam" id="PF12704">
    <property type="entry name" value="MacB_PCD"/>
    <property type="match status" value="1"/>
</dbReference>
<reference evidence="9" key="1">
    <citation type="submission" date="2021-03" db="EMBL/GenBank/DDBJ databases">
        <title>Acanthopleuribacteraceae sp. M133.</title>
        <authorList>
            <person name="Wang G."/>
        </authorList>
    </citation>
    <scope>NUCLEOTIDE SEQUENCE</scope>
    <source>
        <strain evidence="9">M133</strain>
    </source>
</reference>
<keyword evidence="2" id="KW-1003">Cell membrane</keyword>
<feature type="transmembrane region" description="Helical" evidence="6">
    <location>
        <begin position="610"/>
        <end position="632"/>
    </location>
</feature>
<name>A0A8A4THK2_SULCO</name>
<sequence length="1107" mass="119647">MFRGLLYYWRIHTAALLGMAIAASVLIGALLIGDSVRSSLRHLALARLGALTHALAPGRFFDEDFADRLHQAASPGDRGGLLAAPLLLVEGNATAAGTRASGVQVLGVDDRFVEAFGSSQPLVFETAKPGFPAAVINRALAAELGIDVGDDLLLSFQNPSDLNREAILSHKDTNRVLRRLRVQVAEILPDAGLGGFAMGAAKSRVFNVFLPLDRLQRELEREGLINVAVVSGVPEGMSDEDLTRRIGTAMTLGDLGLAWRLGPDSVTLESRSFFFDEAHLRMFEDTAARLSVPDRFPVFTYLANRLGTSDRAVPYSTVCALPIDAARPGFRVAEGEGGLDDEGIWLNAWTAAQLQVGLGDRVVMDFFQVEQGGESRESQVSFEVQGIVEMSGMGVDANLSPTFPGIEDADNMSDWDPPFQMNLSAIRPVDETYWDDYRAAPKAFVTLDRGRRMWHNRFGEATGFRLLTQEPEAMRDRWRDELKRVLTPEFGNMAPFPLRRLALEGAAGATDFTGLFIAFSFFLIAAALGLLGMLMRLAVSERSREIGTRLALGFPPRKVRAVFVREGLVLAAAGSTLGVFGAWGFAAVMMYGMRHWWGLGTSVLELHVSFLPALVGWVSSVLVAWLTVVWAVRDVRRLDAARLLAGGRTDAMHFGKGRARWVRALALLLGLGCLVSLAFVEQTAGPAFGLGVALLVAGLAQVSLGFRPFPGDAPFDGLTGMARRNLALFSGRALLSVFLVAAACFVLVVTGLSKYEGGADAQTPGGPAGGYDLVAESDVPLFVDLSDEKGWDALTLDDGLRQMLAETDLVPMRLLPGDDASCLNLFAPRKPRILGLPNPEALNGRFTFFSTLEPADNPWTLLNTEFEDGAIPVIGDFNSILWILKSGLGKDIVVPNAGGEPLRLRIVATVNKSIFQSELIMAESQFLRAFPDRAGFNYYLMESRSGDPQALMPALERGLAEYGLDAKSTGQLLAGFHAIENTYISIFQVLGGLGLLLGTLGLALIVLRNALERAGELATLQALGFSQNRLLWLQFAEMGLVLSKGMLVGSLSALVAVLPQMYRVDAGPAVEPVLYTLAAVFLTGMLATRWAVGRVLRLPLLENLKAR</sequence>
<keyword evidence="5 6" id="KW-0472">Membrane</keyword>
<dbReference type="KEGG" id="scor:J3U87_26305"/>
<proteinExistence type="predicted"/>
<dbReference type="AlphaFoldDB" id="A0A8A4THK2"/>
<evidence type="ECO:0000256" key="6">
    <source>
        <dbReference type="SAM" id="Phobius"/>
    </source>
</evidence>
<feature type="transmembrane region" description="Helical" evidence="6">
    <location>
        <begin position="1039"/>
        <end position="1061"/>
    </location>
</feature>
<keyword evidence="3 6" id="KW-0812">Transmembrane</keyword>
<protein>
    <submittedName>
        <fullName evidence="9">ABC transporter permease</fullName>
    </submittedName>
</protein>
<feature type="transmembrane region" description="Helical" evidence="6">
    <location>
        <begin position="7"/>
        <end position="32"/>
    </location>
</feature>
<comment type="subcellular location">
    <subcellularLocation>
        <location evidence="1">Cell membrane</location>
        <topology evidence="1">Multi-pass membrane protein</topology>
    </subcellularLocation>
</comment>
<dbReference type="InterPro" id="IPR051125">
    <property type="entry name" value="ABC-4/HrtB_transporter"/>
</dbReference>
<dbReference type="InterPro" id="IPR003838">
    <property type="entry name" value="ABC3_permease_C"/>
</dbReference>
<feature type="domain" description="ABC3 transporter permease C-terminal" evidence="7">
    <location>
        <begin position="990"/>
        <end position="1098"/>
    </location>
</feature>
<dbReference type="Pfam" id="PF02687">
    <property type="entry name" value="FtsX"/>
    <property type="match status" value="2"/>
</dbReference>
<evidence type="ECO:0000256" key="4">
    <source>
        <dbReference type="ARBA" id="ARBA00022989"/>
    </source>
</evidence>
<dbReference type="RefSeq" id="WP_237378755.1">
    <property type="nucleotide sequence ID" value="NZ_CP071793.1"/>
</dbReference>
<feature type="transmembrane region" description="Helical" evidence="6">
    <location>
        <begin position="661"/>
        <end position="680"/>
    </location>
</feature>
<dbReference type="PANTHER" id="PTHR43738:SF2">
    <property type="entry name" value="ABC TRANSPORTER PERMEASE"/>
    <property type="match status" value="1"/>
</dbReference>
<organism evidence="9 10">
    <name type="scientific">Sulfidibacter corallicola</name>
    <dbReference type="NCBI Taxonomy" id="2818388"/>
    <lineage>
        <taxon>Bacteria</taxon>
        <taxon>Pseudomonadati</taxon>
        <taxon>Acidobacteriota</taxon>
        <taxon>Holophagae</taxon>
        <taxon>Acanthopleuribacterales</taxon>
        <taxon>Acanthopleuribacteraceae</taxon>
        <taxon>Sulfidibacter</taxon>
    </lineage>
</organism>
<feature type="transmembrane region" description="Helical" evidence="6">
    <location>
        <begin position="986"/>
        <end position="1007"/>
    </location>
</feature>
<dbReference type="InterPro" id="IPR025857">
    <property type="entry name" value="MacB_PCD"/>
</dbReference>
<feature type="domain" description="MacB-like periplasmic core" evidence="8">
    <location>
        <begin position="15"/>
        <end position="232"/>
    </location>
</feature>